<accession>A0ABR1S1L5</accession>
<protein>
    <submittedName>
        <fullName evidence="1">Uncharacterized protein</fullName>
    </submittedName>
</protein>
<organism evidence="1 2">
    <name type="scientific">Apiospora rasikravindrae</name>
    <dbReference type="NCBI Taxonomy" id="990691"/>
    <lineage>
        <taxon>Eukaryota</taxon>
        <taxon>Fungi</taxon>
        <taxon>Dikarya</taxon>
        <taxon>Ascomycota</taxon>
        <taxon>Pezizomycotina</taxon>
        <taxon>Sordariomycetes</taxon>
        <taxon>Xylariomycetidae</taxon>
        <taxon>Amphisphaeriales</taxon>
        <taxon>Apiosporaceae</taxon>
        <taxon>Apiospora</taxon>
    </lineage>
</organism>
<comment type="caution">
    <text evidence="1">The sequence shown here is derived from an EMBL/GenBank/DDBJ whole genome shotgun (WGS) entry which is preliminary data.</text>
</comment>
<evidence type="ECO:0000313" key="1">
    <source>
        <dbReference type="EMBL" id="KAK8023511.1"/>
    </source>
</evidence>
<gene>
    <name evidence="1" type="ORF">PG993_011577</name>
</gene>
<name>A0ABR1S1L5_9PEZI</name>
<reference evidence="1 2" key="1">
    <citation type="submission" date="2023-01" db="EMBL/GenBank/DDBJ databases">
        <title>Analysis of 21 Apiospora genomes using comparative genomics revels a genus with tremendous synthesis potential of carbohydrate active enzymes and secondary metabolites.</title>
        <authorList>
            <person name="Sorensen T."/>
        </authorList>
    </citation>
    <scope>NUCLEOTIDE SEQUENCE [LARGE SCALE GENOMIC DNA]</scope>
    <source>
        <strain evidence="1 2">CBS 33761</strain>
    </source>
</reference>
<dbReference type="Proteomes" id="UP001444661">
    <property type="component" value="Unassembled WGS sequence"/>
</dbReference>
<keyword evidence="2" id="KW-1185">Reference proteome</keyword>
<evidence type="ECO:0000313" key="2">
    <source>
        <dbReference type="Proteomes" id="UP001444661"/>
    </source>
</evidence>
<sequence>MASPWSVPLIGCQRVNCRAGTIADRALCDSWSEIVRGNGAGAIHLIQICRYLQIWRLSLCDGEATPCHSVGDLDPETDPIANAEATQIDAILRR</sequence>
<proteinExistence type="predicted"/>
<dbReference type="EMBL" id="JAQQWK010000011">
    <property type="protein sequence ID" value="KAK8023511.1"/>
    <property type="molecule type" value="Genomic_DNA"/>
</dbReference>